<name>A0A938Y331_9ACTN</name>
<dbReference type="EMBL" id="JAERTX010000012">
    <property type="protein sequence ID" value="MBM9460981.1"/>
    <property type="molecule type" value="Genomic_DNA"/>
</dbReference>
<gene>
    <name evidence="2" type="ORF">JK386_13855</name>
</gene>
<protein>
    <submittedName>
        <fullName evidence="2">Uncharacterized protein</fullName>
    </submittedName>
</protein>
<reference evidence="2" key="1">
    <citation type="submission" date="2021-01" db="EMBL/GenBank/DDBJ databases">
        <title>Novel species in genus Nocardioides.</title>
        <authorList>
            <person name="Zhang G."/>
        </authorList>
    </citation>
    <scope>NUCLEOTIDE SEQUENCE</scope>
    <source>
        <strain evidence="2">Zg-536</strain>
    </source>
</reference>
<dbReference type="RefSeq" id="WP_205292287.1">
    <property type="nucleotide sequence ID" value="NZ_CP074406.1"/>
</dbReference>
<feature type="signal peptide" evidence="1">
    <location>
        <begin position="1"/>
        <end position="28"/>
    </location>
</feature>
<evidence type="ECO:0000256" key="1">
    <source>
        <dbReference type="SAM" id="SignalP"/>
    </source>
</evidence>
<feature type="chain" id="PRO_5036791070" evidence="1">
    <location>
        <begin position="29"/>
        <end position="130"/>
    </location>
</feature>
<proteinExistence type="predicted"/>
<sequence>MRVARIITVLLAAFTATMLGLTLAPANAAAPTGERATRHVVDPLTAAEIRNSGKFYVKGKARTAKGKVVYLQSKRKGQNWRTVKKTRSSKASGYFRMTFRGKCGTYFRVIVKKSGGYATNRTKIGRIVCY</sequence>
<dbReference type="Proteomes" id="UP000663791">
    <property type="component" value="Unassembled WGS sequence"/>
</dbReference>
<evidence type="ECO:0000313" key="2">
    <source>
        <dbReference type="EMBL" id="MBM9460981.1"/>
    </source>
</evidence>
<keyword evidence="1" id="KW-0732">Signal</keyword>
<comment type="caution">
    <text evidence="2">The sequence shown here is derived from an EMBL/GenBank/DDBJ whole genome shotgun (WGS) entry which is preliminary data.</text>
</comment>
<dbReference type="AlphaFoldDB" id="A0A938Y331"/>
<keyword evidence="3" id="KW-1185">Reference proteome</keyword>
<accession>A0A938Y331</accession>
<evidence type="ECO:0000313" key="3">
    <source>
        <dbReference type="Proteomes" id="UP000663791"/>
    </source>
</evidence>
<organism evidence="2 3">
    <name type="scientific">Nocardioides faecalis</name>
    <dbReference type="NCBI Taxonomy" id="2803858"/>
    <lineage>
        <taxon>Bacteria</taxon>
        <taxon>Bacillati</taxon>
        <taxon>Actinomycetota</taxon>
        <taxon>Actinomycetes</taxon>
        <taxon>Propionibacteriales</taxon>
        <taxon>Nocardioidaceae</taxon>
        <taxon>Nocardioides</taxon>
    </lineage>
</organism>